<dbReference type="SMART" id="SM01234">
    <property type="entry name" value="Haemolytic"/>
    <property type="match status" value="1"/>
</dbReference>
<proteinExistence type="predicted"/>
<reference evidence="1 2" key="1">
    <citation type="journal article" date="2013" name="Genome Announc.">
        <title>Draft genome sequences for three mercury-methylating, sulfate-reducing bacteria.</title>
        <authorList>
            <person name="Brown S.D."/>
            <person name="Hurt R.A.Jr."/>
            <person name="Gilmour C.C."/>
            <person name="Elias D.A."/>
        </authorList>
    </citation>
    <scope>NUCLEOTIDE SEQUENCE [LARGE SCALE GENOMIC DNA]</scope>
    <source>
        <strain evidence="1 2">DSM 2059</strain>
    </source>
</reference>
<comment type="caution">
    <text evidence="1">The sequence shown here is derived from an EMBL/GenBank/DDBJ whole genome shotgun (WGS) entry which is preliminary data.</text>
</comment>
<dbReference type="Proteomes" id="UP000014977">
    <property type="component" value="Unassembled WGS sequence"/>
</dbReference>
<evidence type="ECO:0000313" key="1">
    <source>
        <dbReference type="EMBL" id="EPR44834.1"/>
    </source>
</evidence>
<dbReference type="STRING" id="897.B2D07_10525"/>
<dbReference type="OrthoDB" id="1034601at2"/>
<keyword evidence="2" id="KW-1185">Reference proteome</keyword>
<dbReference type="AlphaFoldDB" id="S7VDQ5"/>
<dbReference type="EMBL" id="ATHJ01000015">
    <property type="protein sequence ID" value="EPR44834.1"/>
    <property type="molecule type" value="Genomic_DNA"/>
</dbReference>
<accession>S7VDQ5</accession>
<dbReference type="NCBIfam" id="TIGR00278">
    <property type="entry name" value="membrane protein insertion efficiency factor YidD"/>
    <property type="match status" value="1"/>
</dbReference>
<sequence length="149" mass="16242">MAAKGLIRKIAGAQFDMKRLVPMLLFAVLATGCGATGTGSAGGGYSASPFSGMLAFYRGPLDHLSAVRRGTCPMTPSCSEYAREAVARHGELRGWIMACDRLMRCGRDEIHRAPKVKVNGEWRYYDPVDRNDFRRASAASRPEAVETGR</sequence>
<dbReference type="eggNOG" id="COG0759">
    <property type="taxonomic scope" value="Bacteria"/>
</dbReference>
<evidence type="ECO:0000313" key="2">
    <source>
        <dbReference type="Proteomes" id="UP000014977"/>
    </source>
</evidence>
<protein>
    <recommendedName>
        <fullName evidence="3">Membrane protein insertion efficiency factor YidD</fullName>
    </recommendedName>
</protein>
<organism evidence="1 2">
    <name type="scientific">Desulfococcus multivorans DSM 2059</name>
    <dbReference type="NCBI Taxonomy" id="1121405"/>
    <lineage>
        <taxon>Bacteria</taxon>
        <taxon>Pseudomonadati</taxon>
        <taxon>Thermodesulfobacteriota</taxon>
        <taxon>Desulfobacteria</taxon>
        <taxon>Desulfobacterales</taxon>
        <taxon>Desulfococcaceae</taxon>
        <taxon>Desulfococcus</taxon>
    </lineage>
</organism>
<evidence type="ECO:0008006" key="3">
    <source>
        <dbReference type="Google" id="ProtNLM"/>
    </source>
</evidence>
<dbReference type="PROSITE" id="PS51257">
    <property type="entry name" value="PROKAR_LIPOPROTEIN"/>
    <property type="match status" value="1"/>
</dbReference>
<dbReference type="RefSeq" id="WP_020875367.1">
    <property type="nucleotide sequence ID" value="NZ_ATHJ01000015.1"/>
</dbReference>
<name>S7VDQ5_DESML</name>
<gene>
    <name evidence="1" type="ORF">dsmv_3760</name>
</gene>
<dbReference type="InterPro" id="IPR002696">
    <property type="entry name" value="Membr_insert_effic_factor_YidD"/>
</dbReference>
<dbReference type="Pfam" id="PF01809">
    <property type="entry name" value="YidD"/>
    <property type="match status" value="1"/>
</dbReference>